<keyword evidence="4" id="KW-1185">Reference proteome</keyword>
<keyword evidence="2" id="KW-0812">Transmembrane</keyword>
<feature type="region of interest" description="Disordered" evidence="1">
    <location>
        <begin position="165"/>
        <end position="189"/>
    </location>
</feature>
<evidence type="ECO:0000313" key="3">
    <source>
        <dbReference type="EMBL" id="MFI1966896.1"/>
    </source>
</evidence>
<keyword evidence="2" id="KW-0472">Membrane</keyword>
<keyword evidence="3" id="KW-0449">Lipoprotein</keyword>
<gene>
    <name evidence="3" type="ORF">ACH429_22755</name>
</gene>
<dbReference type="InterPro" id="IPR052944">
    <property type="entry name" value="Sporulation_related"/>
</dbReference>
<proteinExistence type="predicted"/>
<feature type="region of interest" description="Disordered" evidence="1">
    <location>
        <begin position="324"/>
        <end position="346"/>
    </location>
</feature>
<dbReference type="RefSeq" id="WP_398719330.1">
    <property type="nucleotide sequence ID" value="NZ_JBIRWE010000012.1"/>
</dbReference>
<feature type="region of interest" description="Disordered" evidence="1">
    <location>
        <begin position="278"/>
        <end position="307"/>
    </location>
</feature>
<dbReference type="PANTHER" id="PTHR37507:SF2">
    <property type="entry name" value="SPORULATION PROTEIN YDCC"/>
    <property type="match status" value="1"/>
</dbReference>
<reference evidence="3 4" key="1">
    <citation type="submission" date="2024-10" db="EMBL/GenBank/DDBJ databases">
        <title>The Natural Products Discovery Center: Release of the First 8490 Sequenced Strains for Exploring Actinobacteria Biosynthetic Diversity.</title>
        <authorList>
            <person name="Kalkreuter E."/>
            <person name="Kautsar S.A."/>
            <person name="Yang D."/>
            <person name="Bader C.D."/>
            <person name="Teijaro C.N."/>
            <person name="Fluegel L."/>
            <person name="Davis C.M."/>
            <person name="Simpson J.R."/>
            <person name="Lauterbach L."/>
            <person name="Steele A.D."/>
            <person name="Gui C."/>
            <person name="Meng S."/>
            <person name="Li G."/>
            <person name="Viehrig K."/>
            <person name="Ye F."/>
            <person name="Su P."/>
            <person name="Kiefer A.F."/>
            <person name="Nichols A."/>
            <person name="Cepeda A.J."/>
            <person name="Yan W."/>
            <person name="Fan B."/>
            <person name="Jiang Y."/>
            <person name="Adhikari A."/>
            <person name="Zheng C.-J."/>
            <person name="Schuster L."/>
            <person name="Cowan T.M."/>
            <person name="Smanski M.J."/>
            <person name="Chevrette M.G."/>
            <person name="De Carvalho L.P.S."/>
            <person name="Shen B."/>
        </authorList>
    </citation>
    <scope>NUCLEOTIDE SEQUENCE [LARGE SCALE GENOMIC DNA]</scope>
    <source>
        <strain evidence="3 4">NPDC020327</strain>
    </source>
</reference>
<organism evidence="3 4">
    <name type="scientific">Streptomyces pathocidini</name>
    <dbReference type="NCBI Taxonomy" id="1650571"/>
    <lineage>
        <taxon>Bacteria</taxon>
        <taxon>Bacillati</taxon>
        <taxon>Actinomycetota</taxon>
        <taxon>Actinomycetes</taxon>
        <taxon>Kitasatosporales</taxon>
        <taxon>Streptomycetaceae</taxon>
        <taxon>Streptomyces</taxon>
    </lineage>
</organism>
<sequence length="440" mass="44465">MSGKRQIQEREETAVSRKAVRYGVPVAVVGITAATIGLVPAFAGSGSPDLPEVSAQGLIAKIAASDVRQLSGTAKITTDLGLPGLPGLDVGGLADQVGGGADGKAGADPRTRLTELATGTHVLRVAADGPDKHRLTVMNDADEYTVVHNGDEVWAYDSATGAAYHATSPEGEKAGERGERHTGPAAASPQELARRVLDAVDDTTAVTVDGTTKVAGRDAYQLLVEPKQAHSTVGSVRIAVDARHGVPLKVTLSPKSGGKPILDAGFTSVDFAEPDTRTFTFTPPKGAEVTEQREQDKQDEHGTGAREKAADGLAGLLPGLSGAGAGADAKAGTGAGGGAEAGNRSGGAARAFGEGWATVVQLKAPSGRGSAAAHSGELPSQAGKFLDSLTEKATGKFGSGRIFSTRLVNALLTDDGAVYVGAVDKSALVKAADEAAAKAE</sequence>
<feature type="compositionally biased region" description="Basic and acidic residues" evidence="1">
    <location>
        <begin position="288"/>
        <end position="307"/>
    </location>
</feature>
<evidence type="ECO:0000313" key="4">
    <source>
        <dbReference type="Proteomes" id="UP001611548"/>
    </source>
</evidence>
<feature type="compositionally biased region" description="Basic and acidic residues" evidence="1">
    <location>
        <begin position="170"/>
        <end position="182"/>
    </location>
</feature>
<dbReference type="PANTHER" id="PTHR37507">
    <property type="entry name" value="SPORULATION PROTEIN YDCC"/>
    <property type="match status" value="1"/>
</dbReference>
<evidence type="ECO:0000256" key="1">
    <source>
        <dbReference type="SAM" id="MobiDB-lite"/>
    </source>
</evidence>
<accession>A0ABW7UWC4</accession>
<dbReference type="Gene3D" id="2.50.20.10">
    <property type="entry name" value="Lipoprotein localisation LolA/LolB/LppX"/>
    <property type="match status" value="1"/>
</dbReference>
<feature type="transmembrane region" description="Helical" evidence="2">
    <location>
        <begin position="20"/>
        <end position="43"/>
    </location>
</feature>
<keyword evidence="2" id="KW-1133">Transmembrane helix</keyword>
<protein>
    <submittedName>
        <fullName evidence="3">Outer membrane lipoprotein carrier protein LolA</fullName>
    </submittedName>
</protein>
<evidence type="ECO:0000256" key="2">
    <source>
        <dbReference type="SAM" id="Phobius"/>
    </source>
</evidence>
<dbReference type="InterPro" id="IPR029046">
    <property type="entry name" value="LolA/LolB/LppX"/>
</dbReference>
<dbReference type="SUPFAM" id="SSF89392">
    <property type="entry name" value="Prokaryotic lipoproteins and lipoprotein localization factors"/>
    <property type="match status" value="1"/>
</dbReference>
<comment type="caution">
    <text evidence="3">The sequence shown here is derived from an EMBL/GenBank/DDBJ whole genome shotgun (WGS) entry which is preliminary data.</text>
</comment>
<name>A0ABW7UWC4_9ACTN</name>
<dbReference type="Proteomes" id="UP001611548">
    <property type="component" value="Unassembled WGS sequence"/>
</dbReference>
<dbReference type="EMBL" id="JBIRWE010000012">
    <property type="protein sequence ID" value="MFI1966896.1"/>
    <property type="molecule type" value="Genomic_DNA"/>
</dbReference>